<dbReference type="EMBL" id="UAQE01000001">
    <property type="protein sequence ID" value="SPT99275.1"/>
    <property type="molecule type" value="Genomic_DNA"/>
</dbReference>
<organism evidence="2 3">
    <name type="scientific">Lysinibacillus capsici</name>
    <dbReference type="NCBI Taxonomy" id="2115968"/>
    <lineage>
        <taxon>Bacteria</taxon>
        <taxon>Bacillati</taxon>
        <taxon>Bacillota</taxon>
        <taxon>Bacilli</taxon>
        <taxon>Bacillales</taxon>
        <taxon>Bacillaceae</taxon>
        <taxon>Lysinibacillus</taxon>
    </lineage>
</organism>
<evidence type="ECO:0000313" key="3">
    <source>
        <dbReference type="Proteomes" id="UP000251431"/>
    </source>
</evidence>
<gene>
    <name evidence="2" type="ORF">NCTC7582_02155</name>
</gene>
<evidence type="ECO:0000313" key="2">
    <source>
        <dbReference type="EMBL" id="SPT99275.1"/>
    </source>
</evidence>
<proteinExistence type="predicted"/>
<feature type="compositionally biased region" description="Polar residues" evidence="1">
    <location>
        <begin position="49"/>
        <end position="62"/>
    </location>
</feature>
<evidence type="ECO:0000256" key="1">
    <source>
        <dbReference type="SAM" id="MobiDB-lite"/>
    </source>
</evidence>
<accession>A0A2X0XJI3</accession>
<dbReference type="PROSITE" id="PS51257">
    <property type="entry name" value="PROKAR_LIPOPROTEIN"/>
    <property type="match status" value="1"/>
</dbReference>
<sequence length="192" mass="21155">MKKLFYIGALSAFLLAACGEEEVKPKEDAPTEEKEVKEEPAKEKPVTAQTEATEASPSEAQNDTIEAFKSNDFMKFADAFYGLSASERSDVYRSTVEGAMVTWTGIITDLETVKDSIIVMGKTDAYNGADWITLENDNADLVPYVIIVEMNDPSVKTGLKKGDSITLKGEVGARGDMDMKFNWKLYKGEIVK</sequence>
<reference evidence="2 3" key="1">
    <citation type="submission" date="2018-06" db="EMBL/GenBank/DDBJ databases">
        <authorList>
            <consortium name="Pathogen Informatics"/>
            <person name="Doyle S."/>
        </authorList>
    </citation>
    <scope>NUCLEOTIDE SEQUENCE [LARGE SCALE GENOMIC DNA]</scope>
    <source>
        <strain evidence="2 3">NCTC7582</strain>
    </source>
</reference>
<name>A0A2X0XJI3_9BACI</name>
<feature type="compositionally biased region" description="Basic and acidic residues" evidence="1">
    <location>
        <begin position="21"/>
        <end position="45"/>
    </location>
</feature>
<dbReference type="AlphaFoldDB" id="A0A2X0XJI3"/>
<protein>
    <recommendedName>
        <fullName evidence="4">Lipoprotein</fullName>
    </recommendedName>
</protein>
<dbReference type="Proteomes" id="UP000251431">
    <property type="component" value="Unassembled WGS sequence"/>
</dbReference>
<dbReference type="RefSeq" id="WP_112117284.1">
    <property type="nucleotide sequence ID" value="NZ_UAQE01000001.1"/>
</dbReference>
<evidence type="ECO:0008006" key="4">
    <source>
        <dbReference type="Google" id="ProtNLM"/>
    </source>
</evidence>
<feature type="region of interest" description="Disordered" evidence="1">
    <location>
        <begin position="21"/>
        <end position="62"/>
    </location>
</feature>